<dbReference type="Proteomes" id="UP000198406">
    <property type="component" value="Unassembled WGS sequence"/>
</dbReference>
<evidence type="ECO:0000313" key="2">
    <source>
        <dbReference type="Proteomes" id="UP000198406"/>
    </source>
</evidence>
<dbReference type="AlphaFoldDB" id="A0A1Z5JIT2"/>
<reference evidence="1 2" key="1">
    <citation type="journal article" date="2015" name="Plant Cell">
        <title>Oil accumulation by the oleaginous diatom Fistulifera solaris as revealed by the genome and transcriptome.</title>
        <authorList>
            <person name="Tanaka T."/>
            <person name="Maeda Y."/>
            <person name="Veluchamy A."/>
            <person name="Tanaka M."/>
            <person name="Abida H."/>
            <person name="Marechal E."/>
            <person name="Bowler C."/>
            <person name="Muto M."/>
            <person name="Sunaga Y."/>
            <person name="Tanaka M."/>
            <person name="Yoshino T."/>
            <person name="Taniguchi T."/>
            <person name="Fukuda Y."/>
            <person name="Nemoto M."/>
            <person name="Matsumoto M."/>
            <person name="Wong P.S."/>
            <person name="Aburatani S."/>
            <person name="Fujibuchi W."/>
        </authorList>
    </citation>
    <scope>NUCLEOTIDE SEQUENCE [LARGE SCALE GENOMIC DNA]</scope>
    <source>
        <strain evidence="1 2">JPCC DA0580</strain>
    </source>
</reference>
<proteinExistence type="predicted"/>
<evidence type="ECO:0000313" key="1">
    <source>
        <dbReference type="EMBL" id="GAX13688.1"/>
    </source>
</evidence>
<comment type="caution">
    <text evidence="1">The sequence shown here is derived from an EMBL/GenBank/DDBJ whole genome shotgun (WGS) entry which is preliminary data.</text>
</comment>
<sequence length="341" mass="38919">MKRRIEEITVPLAKKLKLTLAIPPTFAFFSRQVYYARSLPLITGHSEKAVWEFDIGRPVETLLGQLSGTIYLHGYRSEEFHLVEGVSGGTDVPFFVATCMPSGAPAPAHVLVKDATQKTQVSRIVELTDLPLEWVAVDSDKRVYVLRPVHRSKRGKGETEVALMEAALTGGQVIVPGPVDYAANPFSDFIFEIANDDLIVADDIWENWLEKLLPKLQDEGVQSMEEFWTSGDKAIFDRVVTYCTKKFVKFYEEEFDVSKQPVLHSSIENTFLVHKANLEVEQHRSDFFLPYFHDVKTYKIYPKNEMLNKVLFRDECNKLANGKATGVFPMFRTRHEQRLLV</sequence>
<gene>
    <name evidence="1" type="ORF">FisN_2Hh564</name>
</gene>
<protein>
    <submittedName>
        <fullName evidence="1">Uncharacterized protein</fullName>
    </submittedName>
</protein>
<keyword evidence="2" id="KW-1185">Reference proteome</keyword>
<dbReference type="InParanoid" id="A0A1Z5JIT2"/>
<name>A0A1Z5JIT2_FISSO</name>
<accession>A0A1Z5JIT2</accession>
<organism evidence="1 2">
    <name type="scientific">Fistulifera solaris</name>
    <name type="common">Oleaginous diatom</name>
    <dbReference type="NCBI Taxonomy" id="1519565"/>
    <lineage>
        <taxon>Eukaryota</taxon>
        <taxon>Sar</taxon>
        <taxon>Stramenopiles</taxon>
        <taxon>Ochrophyta</taxon>
        <taxon>Bacillariophyta</taxon>
        <taxon>Bacillariophyceae</taxon>
        <taxon>Bacillariophycidae</taxon>
        <taxon>Naviculales</taxon>
        <taxon>Naviculaceae</taxon>
        <taxon>Fistulifera</taxon>
    </lineage>
</organism>
<dbReference type="EMBL" id="BDSP01000072">
    <property type="protein sequence ID" value="GAX13688.1"/>
    <property type="molecule type" value="Genomic_DNA"/>
</dbReference>